<reference evidence="5" key="2">
    <citation type="submission" date="2024-06" db="EMBL/GenBank/DDBJ databases">
        <title>Micromonospora mangrovi CCTCC AA 2012012 genome sequences.</title>
        <authorList>
            <person name="Gao J."/>
        </authorList>
    </citation>
    <scope>NUCLEOTIDE SEQUENCE</scope>
    <source>
        <strain evidence="5">CCTCC AA 2012012</strain>
    </source>
</reference>
<dbReference type="SMART" id="SM00028">
    <property type="entry name" value="TPR"/>
    <property type="match status" value="7"/>
</dbReference>
<dbReference type="PROSITE" id="PS50293">
    <property type="entry name" value="TPR_REGION"/>
    <property type="match status" value="1"/>
</dbReference>
<dbReference type="Gene3D" id="1.25.40.10">
    <property type="entry name" value="Tetratricopeptide repeat domain"/>
    <property type="match status" value="3"/>
</dbReference>
<dbReference type="AlphaFoldDB" id="A0AAU8HHV1"/>
<dbReference type="PANTHER" id="PTHR44858:SF1">
    <property type="entry name" value="UDP-N-ACETYLGLUCOSAMINE--PEPTIDE N-ACETYLGLUCOSAMINYLTRANSFERASE SPINDLY-RELATED"/>
    <property type="match status" value="1"/>
</dbReference>
<reference evidence="4" key="1">
    <citation type="submission" date="2024-01" db="EMBL/GenBank/DDBJ databases">
        <title>The genome sequence of Micromonospora mangrovi CCTCC AA 2012012.</title>
        <authorList>
            <person name="Gao J."/>
        </authorList>
    </citation>
    <scope>NUCLEOTIDE SEQUENCE</scope>
    <source>
        <strain evidence="4">CCTCC AA 2012012</strain>
    </source>
</reference>
<dbReference type="PROSITE" id="PS50005">
    <property type="entry name" value="TPR"/>
    <property type="match status" value="3"/>
</dbReference>
<sequence length="693" mass="75166">MAQHLWITGDHAYQRLAAARALTAVPLAEPVDAHRRRFGPYTGANALLTALVPEMLARTPELVRRHDIEVLSVAPDLRPLVPASRETLTSLAVPAERTRFYSRVRTLRLSHGLAELLRDHVRALGGPRRVLVLDRLDEADPTDAEFVSVLLRRLDPDLLTVVVGTGTGPLDENLAADLARYAQRRDAPPVPSPGAPPADPARAYVASDCCADDPALLAAYAELDPAARCRLHAERAEQLLATGLRSPKLGAVPYHLERAGDPAEAGARALLEALNYCVDMGFYHATLDLGRRGRAVVDRAAREGAWWAFTTKMTTSLSALGRPEEAEELYDEARSLSVNPIIHRQAAYATAMIYTRHRDPDHRDHVRARAWINQAIAISSLQPEGADRSFSTVFQQNGLALIEMHLGNLPGALELVATGLARLDEELGADEHRLHRSVLLHNRAQVLAALGRLDEALADFTAVIADDRNHPEYHFDRANLLHRLGRDEEALAGYAEAIRLGPPFPEAHYNRADVLAGLGDLDAALADLSYVLEIDPTNVDALVNRAGLYAVLDDGAALRADLDAGLALDGENPHLLCLLGQVQAEEGRTAEAERSYRRALEVDGGSTAAWSGLAALAFDAGDPSAAVDHLDRALAVGDDAALRYNRATAYRALGRYDDALADLARAAELDPTDEEIRRERTECARALGVAAGR</sequence>
<gene>
    <name evidence="5" type="ORF">ABUL08_07690</name>
    <name evidence="4" type="ORF">VK199_07645</name>
</gene>
<feature type="repeat" description="TPR" evidence="3">
    <location>
        <begin position="573"/>
        <end position="606"/>
    </location>
</feature>
<feature type="repeat" description="TPR" evidence="3">
    <location>
        <begin position="640"/>
        <end position="673"/>
    </location>
</feature>
<feature type="repeat" description="TPR" evidence="3">
    <location>
        <begin position="505"/>
        <end position="538"/>
    </location>
</feature>
<evidence type="ECO:0000313" key="4">
    <source>
        <dbReference type="EMBL" id="XBP95255.1"/>
    </source>
</evidence>
<dbReference type="PANTHER" id="PTHR44858">
    <property type="entry name" value="TETRATRICOPEPTIDE REPEAT PROTEIN 6"/>
    <property type="match status" value="1"/>
</dbReference>
<protein>
    <submittedName>
        <fullName evidence="5">Tetratricopeptide repeat protein</fullName>
    </submittedName>
</protein>
<dbReference type="Pfam" id="PF07719">
    <property type="entry name" value="TPR_2"/>
    <property type="match status" value="1"/>
</dbReference>
<dbReference type="InterPro" id="IPR011990">
    <property type="entry name" value="TPR-like_helical_dom_sf"/>
</dbReference>
<evidence type="ECO:0000256" key="3">
    <source>
        <dbReference type="PROSITE-ProRule" id="PRU00339"/>
    </source>
</evidence>
<dbReference type="InterPro" id="IPR013105">
    <property type="entry name" value="TPR_2"/>
</dbReference>
<dbReference type="InterPro" id="IPR019734">
    <property type="entry name" value="TPR_rpt"/>
</dbReference>
<proteinExistence type="predicted"/>
<dbReference type="EMBL" id="CP159342">
    <property type="protein sequence ID" value="XCH75958.1"/>
    <property type="molecule type" value="Genomic_DNA"/>
</dbReference>
<dbReference type="SUPFAM" id="SSF48452">
    <property type="entry name" value="TPR-like"/>
    <property type="match status" value="1"/>
</dbReference>
<keyword evidence="1" id="KW-0677">Repeat</keyword>
<name>A0AAU8HHV1_9ACTN</name>
<dbReference type="Pfam" id="PF13432">
    <property type="entry name" value="TPR_16"/>
    <property type="match status" value="2"/>
</dbReference>
<dbReference type="RefSeq" id="WP_350935897.1">
    <property type="nucleotide sequence ID" value="NZ_CP157762.1"/>
</dbReference>
<dbReference type="InterPro" id="IPR050498">
    <property type="entry name" value="Ycf3"/>
</dbReference>
<keyword evidence="2 3" id="KW-0802">TPR repeat</keyword>
<dbReference type="EMBL" id="CP157762">
    <property type="protein sequence ID" value="XBP95255.1"/>
    <property type="molecule type" value="Genomic_DNA"/>
</dbReference>
<evidence type="ECO:0000313" key="5">
    <source>
        <dbReference type="EMBL" id="XCH75958.1"/>
    </source>
</evidence>
<accession>A0AAU8HHV1</accession>
<evidence type="ECO:0000256" key="1">
    <source>
        <dbReference type="ARBA" id="ARBA00022737"/>
    </source>
</evidence>
<organism evidence="5">
    <name type="scientific">Micromonospora sp. CCTCC AA 2012012</name>
    <dbReference type="NCBI Taxonomy" id="3111921"/>
    <lineage>
        <taxon>Bacteria</taxon>
        <taxon>Bacillati</taxon>
        <taxon>Actinomycetota</taxon>
        <taxon>Actinomycetes</taxon>
        <taxon>Micromonosporales</taxon>
        <taxon>Micromonosporaceae</taxon>
        <taxon>Micromonospora</taxon>
    </lineage>
</organism>
<dbReference type="Pfam" id="PF00515">
    <property type="entry name" value="TPR_1"/>
    <property type="match status" value="1"/>
</dbReference>
<evidence type="ECO:0000256" key="2">
    <source>
        <dbReference type="ARBA" id="ARBA00022803"/>
    </source>
</evidence>